<keyword evidence="1" id="KW-0812">Transmembrane</keyword>
<dbReference type="EMBL" id="REGA01000009">
    <property type="protein sequence ID" value="RQG94459.1"/>
    <property type="molecule type" value="Genomic_DNA"/>
</dbReference>
<dbReference type="GO" id="GO:0016787">
    <property type="term" value="F:hydrolase activity"/>
    <property type="evidence" value="ECO:0007669"/>
    <property type="project" value="UniProtKB-KW"/>
</dbReference>
<keyword evidence="1" id="KW-1133">Transmembrane helix</keyword>
<evidence type="ECO:0000313" key="3">
    <source>
        <dbReference type="Proteomes" id="UP000282323"/>
    </source>
</evidence>
<name>A0A3N6P7L8_NATCH</name>
<comment type="caution">
    <text evidence="2">The sequence shown here is derived from an EMBL/GenBank/DDBJ whole genome shotgun (WGS) entry which is preliminary data.</text>
</comment>
<feature type="transmembrane region" description="Helical" evidence="1">
    <location>
        <begin position="78"/>
        <end position="99"/>
    </location>
</feature>
<accession>A0A3N6P7L8</accession>
<evidence type="ECO:0000256" key="1">
    <source>
        <dbReference type="SAM" id="Phobius"/>
    </source>
</evidence>
<feature type="transmembrane region" description="Helical" evidence="1">
    <location>
        <begin position="55"/>
        <end position="71"/>
    </location>
</feature>
<sequence length="213" mass="22962">MMATTHAYGGLAVAAALAIVVPEFAFVIAAAAIVGGLFPDLDLYAGHRRTLHFPVYYWVLAVPASVVAVTVPRPATVATAVFLLAAALHSAMDAFGGGLELKPWRATSDRAVYSHYHDRWIEPRRWVRYDGAPEDLALAVALAIPALVVFDGVVRRLAFAGLAISAGYVLVRKPLAVVAERVLERVPDPVFDHLPARFLPLEESDLERIGDDG</sequence>
<keyword evidence="3" id="KW-1185">Reference proteome</keyword>
<dbReference type="AlphaFoldDB" id="A0A3N6P7L8"/>
<organism evidence="2 3">
    <name type="scientific">Natrarchaeobius chitinivorans</name>
    <dbReference type="NCBI Taxonomy" id="1679083"/>
    <lineage>
        <taxon>Archaea</taxon>
        <taxon>Methanobacteriati</taxon>
        <taxon>Methanobacteriota</taxon>
        <taxon>Stenosarchaea group</taxon>
        <taxon>Halobacteria</taxon>
        <taxon>Halobacteriales</taxon>
        <taxon>Natrialbaceae</taxon>
        <taxon>Natrarchaeobius</taxon>
    </lineage>
</organism>
<gene>
    <name evidence="2" type="ORF">EA473_12240</name>
</gene>
<proteinExistence type="predicted"/>
<dbReference type="OrthoDB" id="204671at2157"/>
<keyword evidence="2" id="KW-0378">Hydrolase</keyword>
<evidence type="ECO:0000313" key="2">
    <source>
        <dbReference type="EMBL" id="RQG94459.1"/>
    </source>
</evidence>
<dbReference type="Proteomes" id="UP000282323">
    <property type="component" value="Unassembled WGS sequence"/>
</dbReference>
<dbReference type="RefSeq" id="WP_124195897.1">
    <property type="nucleotide sequence ID" value="NZ_REGA01000009.1"/>
</dbReference>
<protein>
    <submittedName>
        <fullName evidence="2">Metal-dependent hydrolase</fullName>
    </submittedName>
</protein>
<keyword evidence="1" id="KW-0472">Membrane</keyword>
<feature type="transmembrane region" description="Helical" evidence="1">
    <location>
        <begin position="136"/>
        <end position="154"/>
    </location>
</feature>
<reference evidence="2 3" key="1">
    <citation type="submission" date="2018-10" db="EMBL/GenBank/DDBJ databases">
        <title>Natrarchaeobius chitinivorans gen. nov., sp. nov., and Natrarchaeobius haloalkaliphilus sp. nov., alkaliphilic, chitin-utilizing haloarchaea from hypersaline alkaline lakes.</title>
        <authorList>
            <person name="Sorokin D.Y."/>
            <person name="Elcheninov A.G."/>
            <person name="Kostrikina N.A."/>
            <person name="Bale N.J."/>
            <person name="Sinninghe Damste J.S."/>
            <person name="Khijniak T.V."/>
            <person name="Kublanov I.V."/>
            <person name="Toshchakov S.V."/>
        </authorList>
    </citation>
    <scope>NUCLEOTIDE SEQUENCE [LARGE SCALE GENOMIC DNA]</scope>
    <source>
        <strain evidence="2 3">AArcht4T</strain>
    </source>
</reference>